<keyword evidence="1" id="KW-0472">Membrane</keyword>
<feature type="transmembrane region" description="Helical" evidence="1">
    <location>
        <begin position="50"/>
        <end position="70"/>
    </location>
</feature>
<dbReference type="RefSeq" id="WP_160788143.1">
    <property type="nucleotide sequence ID" value="NZ_CP086611.1"/>
</dbReference>
<proteinExistence type="predicted"/>
<dbReference type="EMBL" id="WUML01000040">
    <property type="protein sequence ID" value="MXO02985.1"/>
    <property type="molecule type" value="Genomic_DNA"/>
</dbReference>
<dbReference type="OrthoDB" id="328338at2"/>
<comment type="caution">
    <text evidence="2">The sequence shown here is derived from an EMBL/GenBank/DDBJ whole genome shotgun (WGS) entry which is preliminary data.</text>
</comment>
<keyword evidence="1" id="KW-1133">Transmembrane helix</keyword>
<name>A0A6N8TKP0_SHIZO</name>
<accession>A0A6N8TKP0</accession>
<gene>
    <name evidence="2" type="ORF">GR156_22055</name>
</gene>
<dbReference type="AlphaFoldDB" id="A0A6N8TKP0"/>
<evidence type="ECO:0000313" key="2">
    <source>
        <dbReference type="EMBL" id="MXO02985.1"/>
    </source>
</evidence>
<sequence length="150" mass="16883">MAETRDDLRAEYAILQTNYEAIDGRIISMKGWLVPLLSAGLGLGIRDQSIGLLLATGLACLCVWVLEGIWKNFQWCYSDRIRLLEGVFRGEADSSTIAPFQVHSSWGRKYTEYQADAKLWQTMKRPFVCIPYLPVLAACIAAVIWVLLTP</sequence>
<organism evidence="2 3">
    <name type="scientific">Shinella zoogloeoides</name>
    <name type="common">Crabtreella saccharophila</name>
    <dbReference type="NCBI Taxonomy" id="352475"/>
    <lineage>
        <taxon>Bacteria</taxon>
        <taxon>Pseudomonadati</taxon>
        <taxon>Pseudomonadota</taxon>
        <taxon>Alphaproteobacteria</taxon>
        <taxon>Hyphomicrobiales</taxon>
        <taxon>Rhizobiaceae</taxon>
        <taxon>Shinella</taxon>
    </lineage>
</organism>
<keyword evidence="1" id="KW-0812">Transmembrane</keyword>
<feature type="transmembrane region" description="Helical" evidence="1">
    <location>
        <begin position="127"/>
        <end position="148"/>
    </location>
</feature>
<evidence type="ECO:0000313" key="3">
    <source>
        <dbReference type="Proteomes" id="UP000440304"/>
    </source>
</evidence>
<evidence type="ECO:0000256" key="1">
    <source>
        <dbReference type="SAM" id="Phobius"/>
    </source>
</evidence>
<protein>
    <submittedName>
        <fullName evidence="2">Uncharacterized protein</fullName>
    </submittedName>
</protein>
<dbReference type="Proteomes" id="UP000440304">
    <property type="component" value="Unassembled WGS sequence"/>
</dbReference>
<reference evidence="2 3" key="1">
    <citation type="submission" date="2019-12" db="EMBL/GenBank/DDBJ databases">
        <title>Shinella granuli gen. nov., sp. nov., and proposal of the reclassification of Zoogloea ramigera ATCC 19623 as Shinella zoogloeoides sp. nov.</title>
        <authorList>
            <person name="Gao J."/>
        </authorList>
    </citation>
    <scope>NUCLEOTIDE SEQUENCE [LARGE SCALE GENOMIC DNA]</scope>
    <source>
        <strain evidence="2 3">DSM 287</strain>
    </source>
</reference>